<evidence type="ECO:0000256" key="6">
    <source>
        <dbReference type="ARBA" id="ARBA00022989"/>
    </source>
</evidence>
<evidence type="ECO:0000256" key="7">
    <source>
        <dbReference type="ARBA" id="ARBA00023136"/>
    </source>
</evidence>
<keyword evidence="7" id="KW-0472">Membrane</keyword>
<keyword evidence="3" id="KW-0813">Transport</keyword>
<dbReference type="Gene3D" id="1.10.3730.20">
    <property type="match status" value="1"/>
</dbReference>
<accession>A0A1F2PTJ5</accession>
<evidence type="ECO:0000256" key="4">
    <source>
        <dbReference type="ARBA" id="ARBA00022475"/>
    </source>
</evidence>
<evidence type="ECO:0000256" key="2">
    <source>
        <dbReference type="ARBA" id="ARBA00007822"/>
    </source>
</evidence>
<evidence type="ECO:0000256" key="1">
    <source>
        <dbReference type="ARBA" id="ARBA00004651"/>
    </source>
</evidence>
<dbReference type="GO" id="GO:0022857">
    <property type="term" value="F:transmembrane transporter activity"/>
    <property type="evidence" value="ECO:0007669"/>
    <property type="project" value="InterPro"/>
</dbReference>
<keyword evidence="5 9" id="KW-0812">Transmembrane</keyword>
<dbReference type="AlphaFoldDB" id="A0A1F2PTJ5"/>
<dbReference type="InterPro" id="IPR045324">
    <property type="entry name" value="Small_multidrug_res"/>
</dbReference>
<proteinExistence type="inferred from homology"/>
<evidence type="ECO:0000256" key="9">
    <source>
        <dbReference type="RuleBase" id="RU003942"/>
    </source>
</evidence>
<keyword evidence="8" id="KW-0046">Antibiotic resistance</keyword>
<dbReference type="Proteomes" id="UP000502345">
    <property type="component" value="Chromosome"/>
</dbReference>
<evidence type="ECO:0000313" key="10">
    <source>
        <dbReference type="EMBL" id="QIP38298.1"/>
    </source>
</evidence>
<sequence length="129" mass="13563">MVNDDIRTSAPYPASEKTVPWELFTMAWIVLVISGLFEAVWATALGKSDGFSKMSPTVVFILGLIVSMAGLAYAMRTLPIGTAYAVWVGIGAALTVGYAMITGAESTSVVKILLILGIVGCVVGLKVLH</sequence>
<comment type="similarity">
    <text evidence="2">Belongs to the drug/metabolite transporter (DMT) superfamily. Small multidrug resistance (SMR) (TC 2.A.7.1) family. Mmr subfamily.</text>
</comment>
<evidence type="ECO:0000256" key="3">
    <source>
        <dbReference type="ARBA" id="ARBA00022448"/>
    </source>
</evidence>
<evidence type="ECO:0000313" key="11">
    <source>
        <dbReference type="Proteomes" id="UP000502345"/>
    </source>
</evidence>
<dbReference type="GO" id="GO:0005886">
    <property type="term" value="C:plasma membrane"/>
    <property type="evidence" value="ECO:0007669"/>
    <property type="project" value="UniProtKB-SubCell"/>
</dbReference>
<keyword evidence="4" id="KW-1003">Cell membrane</keyword>
<evidence type="ECO:0000256" key="8">
    <source>
        <dbReference type="ARBA" id="ARBA00023251"/>
    </source>
</evidence>
<name>A0A1F2PTJ5_RHOER</name>
<dbReference type="InterPro" id="IPR037185">
    <property type="entry name" value="EmrE-like"/>
</dbReference>
<dbReference type="EMBL" id="CP050124">
    <property type="protein sequence ID" value="QIP38298.1"/>
    <property type="molecule type" value="Genomic_DNA"/>
</dbReference>
<keyword evidence="6" id="KW-1133">Transmembrane helix</keyword>
<reference evidence="10 11" key="1">
    <citation type="submission" date="2020-03" db="EMBL/GenBank/DDBJ databases">
        <title>Screen low temperature-resistant strains for efficient degradation of petroleum hydrocarbons under the low temperature.</title>
        <authorList>
            <person name="Wang Y."/>
            <person name="Chen J."/>
        </authorList>
    </citation>
    <scope>NUCLEOTIDE SEQUENCE [LARGE SCALE GENOMIC DNA]</scope>
    <source>
        <strain evidence="10 11">KB1</strain>
    </source>
</reference>
<dbReference type="PANTHER" id="PTHR30561:SF0">
    <property type="entry name" value="GUANIDINIUM EXPORTER"/>
    <property type="match status" value="1"/>
</dbReference>
<evidence type="ECO:0000256" key="5">
    <source>
        <dbReference type="ARBA" id="ARBA00022692"/>
    </source>
</evidence>
<comment type="subcellular location">
    <subcellularLocation>
        <location evidence="1 9">Cell membrane</location>
        <topology evidence="1 9">Multi-pass membrane protein</topology>
    </subcellularLocation>
</comment>
<dbReference type="PANTHER" id="PTHR30561">
    <property type="entry name" value="SMR FAMILY PROTON-DEPENDENT DRUG EFFLUX TRANSPORTER SUGE"/>
    <property type="match status" value="1"/>
</dbReference>
<dbReference type="GO" id="GO:0046677">
    <property type="term" value="P:response to antibiotic"/>
    <property type="evidence" value="ECO:0007669"/>
    <property type="project" value="UniProtKB-KW"/>
</dbReference>
<dbReference type="Pfam" id="PF00893">
    <property type="entry name" value="Multi_Drug_Res"/>
    <property type="match status" value="1"/>
</dbReference>
<dbReference type="SUPFAM" id="SSF103481">
    <property type="entry name" value="Multidrug resistance efflux transporter EmrE"/>
    <property type="match status" value="1"/>
</dbReference>
<organism evidence="10 11">
    <name type="scientific">Rhodococcus erythropolis</name>
    <name type="common">Arthrobacter picolinophilus</name>
    <dbReference type="NCBI Taxonomy" id="1833"/>
    <lineage>
        <taxon>Bacteria</taxon>
        <taxon>Bacillati</taxon>
        <taxon>Actinomycetota</taxon>
        <taxon>Actinomycetes</taxon>
        <taxon>Mycobacteriales</taxon>
        <taxon>Nocardiaceae</taxon>
        <taxon>Rhodococcus</taxon>
        <taxon>Rhodococcus erythropolis group</taxon>
    </lineage>
</organism>
<protein>
    <submittedName>
        <fullName evidence="10">Quaternary ammonium compound-resistance protein SugE</fullName>
    </submittedName>
</protein>
<gene>
    <name evidence="10" type="ORF">G9444_1054</name>
</gene>
<dbReference type="InterPro" id="IPR000390">
    <property type="entry name" value="Small_drug/metabolite_transptr"/>
</dbReference>